<dbReference type="GO" id="GO:0030435">
    <property type="term" value="P:sporulation resulting in formation of a cellular spore"/>
    <property type="evidence" value="ECO:0007669"/>
    <property type="project" value="InterPro"/>
</dbReference>
<accession>A0A9D1G7V0</accession>
<dbReference type="AlphaFoldDB" id="A0A9D1G7V0"/>
<organism evidence="1 2">
    <name type="scientific">Candidatus Caccosoma faecigallinarum</name>
    <dbReference type="NCBI Taxonomy" id="2840720"/>
    <lineage>
        <taxon>Bacteria</taxon>
        <taxon>Bacillati</taxon>
        <taxon>Bacillota</taxon>
        <taxon>Bacillota incertae sedis</taxon>
        <taxon>Candidatus Caccosoma</taxon>
    </lineage>
</organism>
<proteinExistence type="predicted"/>
<dbReference type="PIRSF" id="PIRSF011576">
    <property type="entry name" value="YabP"/>
    <property type="match status" value="1"/>
</dbReference>
<sequence>MEEQFTTPINQNHTISLKDRNTLDMTGVKTIQSFDSQEFLISSPYGTIHIKGKNLTIAKMDTDNGILQIKGQIDQINYIGDKKSDNQVVKEKKENIFTKIFK</sequence>
<dbReference type="EMBL" id="DVKI01000072">
    <property type="protein sequence ID" value="HIT17189.1"/>
    <property type="molecule type" value="Genomic_DNA"/>
</dbReference>
<comment type="caution">
    <text evidence="1">The sequence shown here is derived from an EMBL/GenBank/DDBJ whole genome shotgun (WGS) entry which is preliminary data.</text>
</comment>
<dbReference type="Pfam" id="PF07873">
    <property type="entry name" value="YabP"/>
    <property type="match status" value="1"/>
</dbReference>
<reference evidence="1" key="2">
    <citation type="journal article" date="2021" name="PeerJ">
        <title>Extensive microbial diversity within the chicken gut microbiome revealed by metagenomics and culture.</title>
        <authorList>
            <person name="Gilroy R."/>
            <person name="Ravi A."/>
            <person name="Getino M."/>
            <person name="Pursley I."/>
            <person name="Horton D.L."/>
            <person name="Alikhan N.F."/>
            <person name="Baker D."/>
            <person name="Gharbi K."/>
            <person name="Hall N."/>
            <person name="Watson M."/>
            <person name="Adriaenssens E.M."/>
            <person name="Foster-Nyarko E."/>
            <person name="Jarju S."/>
            <person name="Secka A."/>
            <person name="Antonio M."/>
            <person name="Oren A."/>
            <person name="Chaudhuri R.R."/>
            <person name="La Ragione R."/>
            <person name="Hildebrand F."/>
            <person name="Pallen M.J."/>
        </authorList>
    </citation>
    <scope>NUCLEOTIDE SEQUENCE</scope>
    <source>
        <strain evidence="1">14508</strain>
    </source>
</reference>
<evidence type="ECO:0000313" key="1">
    <source>
        <dbReference type="EMBL" id="HIT17189.1"/>
    </source>
</evidence>
<dbReference type="NCBIfam" id="TIGR02892">
    <property type="entry name" value="spore_yabP"/>
    <property type="match status" value="1"/>
</dbReference>
<dbReference type="Proteomes" id="UP000886893">
    <property type="component" value="Unassembled WGS sequence"/>
</dbReference>
<name>A0A9D1G7V0_9FIRM</name>
<dbReference type="InterPro" id="IPR038705">
    <property type="entry name" value="YabP_sf"/>
</dbReference>
<dbReference type="InterPro" id="IPR012504">
    <property type="entry name" value="Spore_YabP"/>
</dbReference>
<reference evidence="1" key="1">
    <citation type="submission" date="2020-10" db="EMBL/GenBank/DDBJ databases">
        <authorList>
            <person name="Gilroy R."/>
        </authorList>
    </citation>
    <scope>NUCLEOTIDE SEQUENCE</scope>
    <source>
        <strain evidence="1">14508</strain>
    </source>
</reference>
<protein>
    <submittedName>
        <fullName evidence="1">Sporulation protein YabP</fullName>
    </submittedName>
</protein>
<gene>
    <name evidence="1" type="primary">yabP</name>
    <name evidence="1" type="ORF">IAD04_02265</name>
</gene>
<dbReference type="InterPro" id="IPR022476">
    <property type="entry name" value="Spore_YabP/YqfC"/>
</dbReference>
<evidence type="ECO:0000313" key="2">
    <source>
        <dbReference type="Proteomes" id="UP000886893"/>
    </source>
</evidence>
<dbReference type="Gene3D" id="2.60.40.2000">
    <property type="match status" value="1"/>
</dbReference>